<feature type="transmembrane region" description="Helical" evidence="2">
    <location>
        <begin position="6"/>
        <end position="28"/>
    </location>
</feature>
<dbReference type="HOGENOM" id="CLU_2945169_0_0_1"/>
<reference evidence="3 5" key="2">
    <citation type="journal article" date="2014" name="BMC Genomics">
        <title>An improved genome release (version Mt4.0) for the model legume Medicago truncatula.</title>
        <authorList>
            <person name="Tang H."/>
            <person name="Krishnakumar V."/>
            <person name="Bidwell S."/>
            <person name="Rosen B."/>
            <person name="Chan A."/>
            <person name="Zhou S."/>
            <person name="Gentzbittel L."/>
            <person name="Childs K.L."/>
            <person name="Yandell M."/>
            <person name="Gundlach H."/>
            <person name="Mayer K.F."/>
            <person name="Schwartz D.C."/>
            <person name="Town C.D."/>
        </authorList>
    </citation>
    <scope>GENOME REANNOTATION</scope>
    <source>
        <strain evidence="3">A17</strain>
        <strain evidence="4 5">cv. Jemalong A17</strain>
    </source>
</reference>
<dbReference type="EMBL" id="CM001219">
    <property type="protein sequence ID" value="KEH34904.1"/>
    <property type="molecule type" value="Genomic_DNA"/>
</dbReference>
<sequence length="60" mass="6649">MSFHYVPAYVFFGYGSSAAAGRAAVVILPIRWNLFDSNDDDDGDDDDDDDSDGGLEKMRR</sequence>
<keyword evidence="5" id="KW-1185">Reference proteome</keyword>
<dbReference type="AlphaFoldDB" id="A0A072UYR1"/>
<evidence type="ECO:0000313" key="5">
    <source>
        <dbReference type="Proteomes" id="UP000002051"/>
    </source>
</evidence>
<feature type="compositionally biased region" description="Acidic residues" evidence="1">
    <location>
        <begin position="37"/>
        <end position="53"/>
    </location>
</feature>
<accession>A0A072UYR1</accession>
<keyword evidence="2" id="KW-0472">Membrane</keyword>
<evidence type="ECO:0000256" key="1">
    <source>
        <dbReference type="SAM" id="MobiDB-lite"/>
    </source>
</evidence>
<protein>
    <submittedName>
        <fullName evidence="3">Transmembrane protein, putative</fullName>
    </submittedName>
</protein>
<evidence type="ECO:0000313" key="3">
    <source>
        <dbReference type="EMBL" id="KEH34904.1"/>
    </source>
</evidence>
<gene>
    <name evidence="3" type="ordered locus">MTR_3g074200</name>
</gene>
<dbReference type="EnsemblPlants" id="KEH34904">
    <property type="protein sequence ID" value="KEH34904"/>
    <property type="gene ID" value="MTR_3g074200"/>
</dbReference>
<feature type="region of interest" description="Disordered" evidence="1">
    <location>
        <begin position="35"/>
        <end position="60"/>
    </location>
</feature>
<reference evidence="3 5" key="1">
    <citation type="journal article" date="2011" name="Nature">
        <title>The Medicago genome provides insight into the evolution of rhizobial symbioses.</title>
        <authorList>
            <person name="Young N.D."/>
            <person name="Debelle F."/>
            <person name="Oldroyd G.E."/>
            <person name="Geurts R."/>
            <person name="Cannon S.B."/>
            <person name="Udvardi M.K."/>
            <person name="Benedito V.A."/>
            <person name="Mayer K.F."/>
            <person name="Gouzy J."/>
            <person name="Schoof H."/>
            <person name="Van de Peer Y."/>
            <person name="Proost S."/>
            <person name="Cook D.R."/>
            <person name="Meyers B.C."/>
            <person name="Spannagl M."/>
            <person name="Cheung F."/>
            <person name="De Mita S."/>
            <person name="Krishnakumar V."/>
            <person name="Gundlach H."/>
            <person name="Zhou S."/>
            <person name="Mudge J."/>
            <person name="Bharti A.K."/>
            <person name="Murray J.D."/>
            <person name="Naoumkina M.A."/>
            <person name="Rosen B."/>
            <person name="Silverstein K.A."/>
            <person name="Tang H."/>
            <person name="Rombauts S."/>
            <person name="Zhao P.X."/>
            <person name="Zhou P."/>
            <person name="Barbe V."/>
            <person name="Bardou P."/>
            <person name="Bechner M."/>
            <person name="Bellec A."/>
            <person name="Berger A."/>
            <person name="Berges H."/>
            <person name="Bidwell S."/>
            <person name="Bisseling T."/>
            <person name="Choisne N."/>
            <person name="Couloux A."/>
            <person name="Denny R."/>
            <person name="Deshpande S."/>
            <person name="Dai X."/>
            <person name="Doyle J.J."/>
            <person name="Dudez A.M."/>
            <person name="Farmer A.D."/>
            <person name="Fouteau S."/>
            <person name="Franken C."/>
            <person name="Gibelin C."/>
            <person name="Gish J."/>
            <person name="Goldstein S."/>
            <person name="Gonzalez A.J."/>
            <person name="Green P.J."/>
            <person name="Hallab A."/>
            <person name="Hartog M."/>
            <person name="Hua A."/>
            <person name="Humphray S.J."/>
            <person name="Jeong D.H."/>
            <person name="Jing Y."/>
            <person name="Jocker A."/>
            <person name="Kenton S.M."/>
            <person name="Kim D.J."/>
            <person name="Klee K."/>
            <person name="Lai H."/>
            <person name="Lang C."/>
            <person name="Lin S."/>
            <person name="Macmil S.L."/>
            <person name="Magdelenat G."/>
            <person name="Matthews L."/>
            <person name="McCorrison J."/>
            <person name="Monaghan E.L."/>
            <person name="Mun J.H."/>
            <person name="Najar F.Z."/>
            <person name="Nicholson C."/>
            <person name="Noirot C."/>
            <person name="O'Bleness M."/>
            <person name="Paule C.R."/>
            <person name="Poulain J."/>
            <person name="Prion F."/>
            <person name="Qin B."/>
            <person name="Qu C."/>
            <person name="Retzel E.F."/>
            <person name="Riddle C."/>
            <person name="Sallet E."/>
            <person name="Samain S."/>
            <person name="Samson N."/>
            <person name="Sanders I."/>
            <person name="Saurat O."/>
            <person name="Scarpelli C."/>
            <person name="Schiex T."/>
            <person name="Segurens B."/>
            <person name="Severin A.J."/>
            <person name="Sherrier D.J."/>
            <person name="Shi R."/>
            <person name="Sims S."/>
            <person name="Singer S.R."/>
            <person name="Sinharoy S."/>
            <person name="Sterck L."/>
            <person name="Viollet A."/>
            <person name="Wang B.B."/>
            <person name="Wang K."/>
            <person name="Wang M."/>
            <person name="Wang X."/>
            <person name="Warfsmann J."/>
            <person name="Weissenbach J."/>
            <person name="White D.D."/>
            <person name="White J.D."/>
            <person name="Wiley G.B."/>
            <person name="Wincker P."/>
            <person name="Xing Y."/>
            <person name="Yang L."/>
            <person name="Yao Z."/>
            <person name="Ying F."/>
            <person name="Zhai J."/>
            <person name="Zhou L."/>
            <person name="Zuber A."/>
            <person name="Denarie J."/>
            <person name="Dixon R.A."/>
            <person name="May G.D."/>
            <person name="Schwartz D.C."/>
            <person name="Rogers J."/>
            <person name="Quetier F."/>
            <person name="Town C.D."/>
            <person name="Roe B.A."/>
        </authorList>
    </citation>
    <scope>NUCLEOTIDE SEQUENCE [LARGE SCALE GENOMIC DNA]</scope>
    <source>
        <strain evidence="3">A17</strain>
        <strain evidence="4 5">cv. Jemalong A17</strain>
    </source>
</reference>
<proteinExistence type="predicted"/>
<dbReference type="Proteomes" id="UP000002051">
    <property type="component" value="Chromosome 3"/>
</dbReference>
<reference evidence="4" key="3">
    <citation type="submission" date="2015-04" db="UniProtKB">
        <authorList>
            <consortium name="EnsemblPlants"/>
        </authorList>
    </citation>
    <scope>IDENTIFICATION</scope>
    <source>
        <strain evidence="4">cv. Jemalong A17</strain>
    </source>
</reference>
<organism evidence="3 5">
    <name type="scientific">Medicago truncatula</name>
    <name type="common">Barrel medic</name>
    <name type="synonym">Medicago tribuloides</name>
    <dbReference type="NCBI Taxonomy" id="3880"/>
    <lineage>
        <taxon>Eukaryota</taxon>
        <taxon>Viridiplantae</taxon>
        <taxon>Streptophyta</taxon>
        <taxon>Embryophyta</taxon>
        <taxon>Tracheophyta</taxon>
        <taxon>Spermatophyta</taxon>
        <taxon>Magnoliopsida</taxon>
        <taxon>eudicotyledons</taxon>
        <taxon>Gunneridae</taxon>
        <taxon>Pentapetalae</taxon>
        <taxon>rosids</taxon>
        <taxon>fabids</taxon>
        <taxon>Fabales</taxon>
        <taxon>Fabaceae</taxon>
        <taxon>Papilionoideae</taxon>
        <taxon>50 kb inversion clade</taxon>
        <taxon>NPAAA clade</taxon>
        <taxon>Hologalegina</taxon>
        <taxon>IRL clade</taxon>
        <taxon>Trifolieae</taxon>
        <taxon>Medicago</taxon>
    </lineage>
</organism>
<keyword evidence="2 3" id="KW-0812">Transmembrane</keyword>
<keyword evidence="2" id="KW-1133">Transmembrane helix</keyword>
<evidence type="ECO:0000256" key="2">
    <source>
        <dbReference type="SAM" id="Phobius"/>
    </source>
</evidence>
<name>A0A072UYR1_MEDTR</name>
<evidence type="ECO:0000313" key="4">
    <source>
        <dbReference type="EnsemblPlants" id="KEH34904"/>
    </source>
</evidence>